<keyword evidence="7" id="KW-1185">Reference proteome</keyword>
<dbReference type="SUPFAM" id="SSF57850">
    <property type="entry name" value="RING/U-box"/>
    <property type="match status" value="2"/>
</dbReference>
<keyword evidence="3" id="KW-0862">Zinc</keyword>
<comment type="caution">
    <text evidence="6">The sequence shown here is derived from an EMBL/GenBank/DDBJ whole genome shotgun (WGS) entry which is preliminary data.</text>
</comment>
<dbReference type="AlphaFoldDB" id="A0AAN7SJV0"/>
<proteinExistence type="predicted"/>
<dbReference type="InterPro" id="IPR001841">
    <property type="entry name" value="Znf_RING"/>
</dbReference>
<name>A0AAN7SJV0_9COLE</name>
<evidence type="ECO:0000256" key="4">
    <source>
        <dbReference type="PROSITE-ProRule" id="PRU00175"/>
    </source>
</evidence>
<keyword evidence="2 4" id="KW-0863">Zinc-finger</keyword>
<dbReference type="InterPro" id="IPR013083">
    <property type="entry name" value="Znf_RING/FYVE/PHD"/>
</dbReference>
<protein>
    <recommendedName>
        <fullName evidence="5">RING-type domain-containing protein</fullName>
    </recommendedName>
</protein>
<dbReference type="PROSITE" id="PS50089">
    <property type="entry name" value="ZF_RING_2"/>
    <property type="match status" value="2"/>
</dbReference>
<dbReference type="PANTHER" id="PTHR10315">
    <property type="entry name" value="E3 UBIQUITIN PROTEIN LIGASE SIAH"/>
    <property type="match status" value="1"/>
</dbReference>
<organism evidence="6 7">
    <name type="scientific">Aquatica leii</name>
    <dbReference type="NCBI Taxonomy" id="1421715"/>
    <lineage>
        <taxon>Eukaryota</taxon>
        <taxon>Metazoa</taxon>
        <taxon>Ecdysozoa</taxon>
        <taxon>Arthropoda</taxon>
        <taxon>Hexapoda</taxon>
        <taxon>Insecta</taxon>
        <taxon>Pterygota</taxon>
        <taxon>Neoptera</taxon>
        <taxon>Endopterygota</taxon>
        <taxon>Coleoptera</taxon>
        <taxon>Polyphaga</taxon>
        <taxon>Elateriformia</taxon>
        <taxon>Elateroidea</taxon>
        <taxon>Lampyridae</taxon>
        <taxon>Luciolinae</taxon>
        <taxon>Aquatica</taxon>
    </lineage>
</organism>
<evidence type="ECO:0000256" key="1">
    <source>
        <dbReference type="ARBA" id="ARBA00022723"/>
    </source>
</evidence>
<dbReference type="PANTHER" id="PTHR10315:SF83">
    <property type="entry name" value="RING-TYPE E3 UBIQUITIN TRANSFERASE"/>
    <property type="match status" value="1"/>
</dbReference>
<evidence type="ECO:0000313" key="6">
    <source>
        <dbReference type="EMBL" id="KAK4883154.1"/>
    </source>
</evidence>
<reference evidence="7" key="1">
    <citation type="submission" date="2023-01" db="EMBL/GenBank/DDBJ databases">
        <title>Key to firefly adult light organ development and bioluminescence: homeobox transcription factors regulate luciferase expression and transportation to peroxisome.</title>
        <authorList>
            <person name="Fu X."/>
        </authorList>
    </citation>
    <scope>NUCLEOTIDE SEQUENCE [LARGE SCALE GENOMIC DNA]</scope>
</reference>
<dbReference type="Proteomes" id="UP001353858">
    <property type="component" value="Unassembled WGS sequence"/>
</dbReference>
<feature type="domain" description="RING-type" evidence="5">
    <location>
        <begin position="47"/>
        <end position="82"/>
    </location>
</feature>
<dbReference type="SMART" id="SM00184">
    <property type="entry name" value="RING"/>
    <property type="match status" value="2"/>
</dbReference>
<dbReference type="InterPro" id="IPR049548">
    <property type="entry name" value="Sina-like_RING"/>
</dbReference>
<feature type="domain" description="RING-type" evidence="5">
    <location>
        <begin position="259"/>
        <end position="294"/>
    </location>
</feature>
<sequence length="468" mass="54397">MAQGVVLDDLLCRCSKVDCDIAPINSQIISASNIRIIKMLYLKSLECPICFELMTKDISQCSAGHSFCRRCSVLISQCSICKNPMLYVRNYTLENVIKELANFTKIRQQCLLSTTCEIYNDDPAFMLNHLTDQHQDDLFKFNSKSGLKFTLKLNQKERHAFFIKIIHCVDLFFKFYVKVNDDNKMIYCGIVAMERKCNGTFDVDSEPRIRTKKYSAKFAHIEDEPFNFPFTVIPKLVCCKISASNIRIIKMLYLKSLECPICFELMTKDISQCSAGHSICRRCSVLISQCSICRKPMLYMRNYTLENIIKDLANLTKIRQQCLLSTTCEIYSDDPAFMLNHLTDQHRDDLFKFNSKSGLKLTLKLNQKERHAFFLKMIYCVDLFFKFYVKVNDDNKMIYCGIVAMERKCNGTFDVDSEPRIRTKKYSAKFAHIEDDPFNFPFTVIPKLVCCKSNHQFACLQLYLNLNF</sequence>
<evidence type="ECO:0000259" key="5">
    <source>
        <dbReference type="PROSITE" id="PS50089"/>
    </source>
</evidence>
<dbReference type="GO" id="GO:0008270">
    <property type="term" value="F:zinc ion binding"/>
    <property type="evidence" value="ECO:0007669"/>
    <property type="project" value="UniProtKB-KW"/>
</dbReference>
<evidence type="ECO:0000256" key="3">
    <source>
        <dbReference type="ARBA" id="ARBA00022833"/>
    </source>
</evidence>
<keyword evidence="1" id="KW-0479">Metal-binding</keyword>
<dbReference type="EMBL" id="JARPUR010000002">
    <property type="protein sequence ID" value="KAK4883154.1"/>
    <property type="molecule type" value="Genomic_DNA"/>
</dbReference>
<dbReference type="GO" id="GO:0005737">
    <property type="term" value="C:cytoplasm"/>
    <property type="evidence" value="ECO:0007669"/>
    <property type="project" value="TreeGrafter"/>
</dbReference>
<dbReference type="Gene3D" id="3.30.40.10">
    <property type="entry name" value="Zinc/RING finger domain, C3HC4 (zinc finger)"/>
    <property type="match status" value="2"/>
</dbReference>
<gene>
    <name evidence="6" type="ORF">RN001_006473</name>
</gene>
<evidence type="ECO:0000256" key="2">
    <source>
        <dbReference type="ARBA" id="ARBA00022771"/>
    </source>
</evidence>
<accession>A0AAN7SJV0</accession>
<dbReference type="Pfam" id="PF21362">
    <property type="entry name" value="Sina_RING"/>
    <property type="match status" value="2"/>
</dbReference>
<dbReference type="GO" id="GO:0061630">
    <property type="term" value="F:ubiquitin protein ligase activity"/>
    <property type="evidence" value="ECO:0007669"/>
    <property type="project" value="TreeGrafter"/>
</dbReference>
<evidence type="ECO:0000313" key="7">
    <source>
        <dbReference type="Proteomes" id="UP001353858"/>
    </source>
</evidence>
<dbReference type="InterPro" id="IPR052088">
    <property type="entry name" value="E3_ubiquitin-ligase_SINA"/>
</dbReference>